<accession>A0A9K3PLQ2</accession>
<dbReference type="EMBL" id="JAGRRH010000019">
    <property type="protein sequence ID" value="KAG7349619.1"/>
    <property type="molecule type" value="Genomic_DNA"/>
</dbReference>
<evidence type="ECO:0000313" key="2">
    <source>
        <dbReference type="EMBL" id="KAG7349619.1"/>
    </source>
</evidence>
<keyword evidence="3" id="KW-1185">Reference proteome</keyword>
<organism evidence="2 3">
    <name type="scientific">Nitzschia inconspicua</name>
    <dbReference type="NCBI Taxonomy" id="303405"/>
    <lineage>
        <taxon>Eukaryota</taxon>
        <taxon>Sar</taxon>
        <taxon>Stramenopiles</taxon>
        <taxon>Ochrophyta</taxon>
        <taxon>Bacillariophyta</taxon>
        <taxon>Bacillariophyceae</taxon>
        <taxon>Bacillariophycidae</taxon>
        <taxon>Bacillariales</taxon>
        <taxon>Bacillariaceae</taxon>
        <taxon>Nitzschia</taxon>
    </lineage>
</organism>
<feature type="region of interest" description="Disordered" evidence="1">
    <location>
        <begin position="1"/>
        <end position="91"/>
    </location>
</feature>
<reference evidence="2" key="1">
    <citation type="journal article" date="2021" name="Sci. Rep.">
        <title>Diploid genomic architecture of Nitzschia inconspicua, an elite biomass production diatom.</title>
        <authorList>
            <person name="Oliver A."/>
            <person name="Podell S."/>
            <person name="Pinowska A."/>
            <person name="Traller J.C."/>
            <person name="Smith S.R."/>
            <person name="McClure R."/>
            <person name="Beliaev A."/>
            <person name="Bohutskyi P."/>
            <person name="Hill E.A."/>
            <person name="Rabines A."/>
            <person name="Zheng H."/>
            <person name="Allen L.Z."/>
            <person name="Kuo A."/>
            <person name="Grigoriev I.V."/>
            <person name="Allen A.E."/>
            <person name="Hazlebeck D."/>
            <person name="Allen E.E."/>
        </authorList>
    </citation>
    <scope>NUCLEOTIDE SEQUENCE</scope>
    <source>
        <strain evidence="2">Hildebrandi</strain>
    </source>
</reference>
<name>A0A9K3PLQ2_9STRA</name>
<gene>
    <name evidence="2" type="ORF">IV203_012216</name>
</gene>
<sequence>MNSSTKESLEAPKQRRIDVHTPSKTKRKKTRKGVDHSGDIDESVRSSSTVSSTSSNGNSNRRSKSKKKKSSKQRHHKKAKKESKKQNTDIEKHVGFSSVQVLEFRYTIGHQSVTEKGPPVALSYQLIRSEDHDLDSYERQKAKQIFTTESQLSPEKRLQILLEAGFSRVAIDQADEESRRVRVYRKQSVLQLHRDEWNERTERLHRLIRRWTNPKNLYFKGAHLIRGSLTKGGAEVVVY</sequence>
<feature type="compositionally biased region" description="Basic residues" evidence="1">
    <location>
        <begin position="61"/>
        <end position="83"/>
    </location>
</feature>
<dbReference type="Proteomes" id="UP000693970">
    <property type="component" value="Unassembled WGS sequence"/>
</dbReference>
<reference evidence="2" key="2">
    <citation type="submission" date="2021-04" db="EMBL/GenBank/DDBJ databases">
        <authorList>
            <person name="Podell S."/>
        </authorList>
    </citation>
    <scope>NUCLEOTIDE SEQUENCE</scope>
    <source>
        <strain evidence="2">Hildebrandi</strain>
    </source>
</reference>
<protein>
    <submittedName>
        <fullName evidence="2">Uncharacterized protein</fullName>
    </submittedName>
</protein>
<feature type="compositionally biased region" description="Basic and acidic residues" evidence="1">
    <location>
        <begin position="7"/>
        <end position="21"/>
    </location>
</feature>
<feature type="compositionally biased region" description="Basic and acidic residues" evidence="1">
    <location>
        <begin position="32"/>
        <end position="44"/>
    </location>
</feature>
<evidence type="ECO:0000256" key="1">
    <source>
        <dbReference type="SAM" id="MobiDB-lite"/>
    </source>
</evidence>
<proteinExistence type="predicted"/>
<dbReference type="AlphaFoldDB" id="A0A9K3PLQ2"/>
<evidence type="ECO:0000313" key="3">
    <source>
        <dbReference type="Proteomes" id="UP000693970"/>
    </source>
</evidence>
<feature type="compositionally biased region" description="Low complexity" evidence="1">
    <location>
        <begin position="45"/>
        <end position="60"/>
    </location>
</feature>
<comment type="caution">
    <text evidence="2">The sequence shown here is derived from an EMBL/GenBank/DDBJ whole genome shotgun (WGS) entry which is preliminary data.</text>
</comment>